<dbReference type="EMBL" id="QFFM01000003">
    <property type="protein sequence ID" value="PWG66735.1"/>
    <property type="molecule type" value="Genomic_DNA"/>
</dbReference>
<protein>
    <recommendedName>
        <fullName evidence="3">MarR family transcriptional regulator</fullName>
    </recommendedName>
</protein>
<organism evidence="1 2">
    <name type="scientific">Bifidobacterium callitrichidarum</name>
    <dbReference type="NCBI Taxonomy" id="2052941"/>
    <lineage>
        <taxon>Bacteria</taxon>
        <taxon>Bacillati</taxon>
        <taxon>Actinomycetota</taxon>
        <taxon>Actinomycetes</taxon>
        <taxon>Bifidobacteriales</taxon>
        <taxon>Bifidobacteriaceae</taxon>
        <taxon>Bifidobacterium</taxon>
    </lineage>
</organism>
<gene>
    <name evidence="1" type="ORF">DF196_02195</name>
</gene>
<dbReference type="AlphaFoldDB" id="A0A2U2NC61"/>
<evidence type="ECO:0000313" key="1">
    <source>
        <dbReference type="EMBL" id="PWG66735.1"/>
    </source>
</evidence>
<evidence type="ECO:0008006" key="3">
    <source>
        <dbReference type="Google" id="ProtNLM"/>
    </source>
</evidence>
<accession>A0A2U2NC61</accession>
<evidence type="ECO:0000313" key="2">
    <source>
        <dbReference type="Proteomes" id="UP000245876"/>
    </source>
</evidence>
<comment type="caution">
    <text evidence="1">The sequence shown here is derived from an EMBL/GenBank/DDBJ whole genome shotgun (WGS) entry which is preliminary data.</text>
</comment>
<proteinExistence type="predicted"/>
<keyword evidence="2" id="KW-1185">Reference proteome</keyword>
<reference evidence="1 2" key="1">
    <citation type="journal article" date="2018" name="Int. J. Syst. Evol. Microbiol.">
        <title>Bifidobacterium callitrichidarum sp. nov. from the faeces of the emperor tamarin (Saguinus imperator).</title>
        <authorList>
            <person name="Modesto M."/>
            <person name="Michelini S."/>
            <person name="Sansosti M.C."/>
            <person name="De Filippo C."/>
            <person name="Cavalieri D."/>
            <person name="Qvirist L."/>
            <person name="Andlid T."/>
            <person name="Spiezio C."/>
            <person name="Sandri C."/>
            <person name="Pascarelli S."/>
            <person name="Sgorbati B."/>
            <person name="Mattarelli P."/>
        </authorList>
    </citation>
    <scope>NUCLEOTIDE SEQUENCE [LARGE SCALE GENOMIC DNA]</scope>
    <source>
        <strain evidence="1 2">TRI 5</strain>
    </source>
</reference>
<dbReference type="Proteomes" id="UP000245876">
    <property type="component" value="Unassembled WGS sequence"/>
</dbReference>
<sequence>MNVREILVQWNGFRFSVRQVNLLRRIAENGYVVDAGMDKTIAAPLVNEGLLQRNHVMDTITATAKGRDILRGMGFRIRGEQ</sequence>
<name>A0A2U2NC61_9BIFI</name>